<name>A0A7K3WQV2_9FLAO</name>
<keyword evidence="1" id="KW-0472">Membrane</keyword>
<evidence type="ECO:0000313" key="3">
    <source>
        <dbReference type="Proteomes" id="UP000486602"/>
    </source>
</evidence>
<evidence type="ECO:0000313" key="2">
    <source>
        <dbReference type="EMBL" id="NEN23411.1"/>
    </source>
</evidence>
<dbReference type="Proteomes" id="UP000486602">
    <property type="component" value="Unassembled WGS sequence"/>
</dbReference>
<keyword evidence="2" id="KW-0808">Transferase</keyword>
<feature type="transmembrane region" description="Helical" evidence="1">
    <location>
        <begin position="139"/>
        <end position="159"/>
    </location>
</feature>
<gene>
    <name evidence="2" type="ORF">G3O08_07850</name>
</gene>
<feature type="transmembrane region" description="Helical" evidence="1">
    <location>
        <begin position="458"/>
        <end position="477"/>
    </location>
</feature>
<dbReference type="AlphaFoldDB" id="A0A7K3WQV2"/>
<feature type="transmembrane region" description="Helical" evidence="1">
    <location>
        <begin position="189"/>
        <end position="216"/>
    </location>
</feature>
<sequence>MKLNKLYDTFNQLAIRKMWMLFLVILLVKVIYSFFLFSLISCDAPSFILQTLAVVSGDTRSYIEPINNFFQTGSYFYLNDWGDIVYAGRMPAYGLIYYFLNLISFGNGFLVIVLVQLALEAFAISYFTKFLAAKKLFRALPILFLVLMLISANQTFWSLKIQPESFATSFVLISVVLFARKQVFNYPVLIGLLLAVLVMFKPYFGILLIPFTLLIFRERGMILKNKMLLSFKLWLPLILIIGSWTFRNFEVMGKVIPLTEPYSGYAYTKSELEMRTLSTGLGLVYEPWDKKSFGNYMRYSNSQYALPNFLKKSDNHAQLVRLQSEYQYFMDSINVLGFEDDKLTIEIGNLSEKFDEEFKFRSSIGKSFLLADKFLFHSGSWFYPVSFSDRSCGSIITAFDKVLQSFLYYFGLFSLLPMFFILWRNDKKRLAVFSFLMPVYIIVLFCVVLSFIELRFFSTVYPIQIFAFSLLISFIMSKKRSLSLLTKKNR</sequence>
<dbReference type="RefSeq" id="WP_163284617.1">
    <property type="nucleotide sequence ID" value="NZ_JAAGVY010000011.1"/>
</dbReference>
<feature type="transmembrane region" description="Helical" evidence="1">
    <location>
        <begin position="406"/>
        <end position="423"/>
    </location>
</feature>
<dbReference type="EMBL" id="JAAGVY010000011">
    <property type="protein sequence ID" value="NEN23411.1"/>
    <property type="molecule type" value="Genomic_DNA"/>
</dbReference>
<organism evidence="2 3">
    <name type="scientific">Cryomorpha ignava</name>
    <dbReference type="NCBI Taxonomy" id="101383"/>
    <lineage>
        <taxon>Bacteria</taxon>
        <taxon>Pseudomonadati</taxon>
        <taxon>Bacteroidota</taxon>
        <taxon>Flavobacteriia</taxon>
        <taxon>Flavobacteriales</taxon>
        <taxon>Cryomorphaceae</taxon>
        <taxon>Cryomorpha</taxon>
    </lineage>
</organism>
<accession>A0A7K3WQV2</accession>
<protein>
    <submittedName>
        <fullName evidence="2">Glycosyltransferase family 39 protein</fullName>
    </submittedName>
</protein>
<reference evidence="2 3" key="1">
    <citation type="submission" date="2020-02" db="EMBL/GenBank/DDBJ databases">
        <title>Out from the shadows clarifying the taxonomy of the family Cryomorphaceae and related taxa by utilizing the GTDB taxonomic framework.</title>
        <authorList>
            <person name="Bowman J.P."/>
        </authorList>
    </citation>
    <scope>NUCLEOTIDE SEQUENCE [LARGE SCALE GENOMIC DNA]</scope>
    <source>
        <strain evidence="2 3">QSSC 1-22</strain>
    </source>
</reference>
<feature type="transmembrane region" description="Helical" evidence="1">
    <location>
        <begin position="430"/>
        <end position="452"/>
    </location>
</feature>
<feature type="transmembrane region" description="Helical" evidence="1">
    <location>
        <begin position="95"/>
        <end position="119"/>
    </location>
</feature>
<feature type="transmembrane region" description="Helical" evidence="1">
    <location>
        <begin position="228"/>
        <end position="246"/>
    </location>
</feature>
<feature type="transmembrane region" description="Helical" evidence="1">
    <location>
        <begin position="20"/>
        <end position="40"/>
    </location>
</feature>
<comment type="caution">
    <text evidence="2">The sequence shown here is derived from an EMBL/GenBank/DDBJ whole genome shotgun (WGS) entry which is preliminary data.</text>
</comment>
<dbReference type="GO" id="GO:0016740">
    <property type="term" value="F:transferase activity"/>
    <property type="evidence" value="ECO:0007669"/>
    <property type="project" value="UniProtKB-KW"/>
</dbReference>
<evidence type="ECO:0000256" key="1">
    <source>
        <dbReference type="SAM" id="Phobius"/>
    </source>
</evidence>
<keyword evidence="1" id="KW-0812">Transmembrane</keyword>
<keyword evidence="3" id="KW-1185">Reference proteome</keyword>
<keyword evidence="1" id="KW-1133">Transmembrane helix</keyword>
<proteinExistence type="predicted"/>